<evidence type="ECO:0000313" key="2">
    <source>
        <dbReference type="EMBL" id="EPX55676.1"/>
    </source>
</evidence>
<feature type="compositionally biased region" description="Basic and acidic residues" evidence="1">
    <location>
        <begin position="12"/>
        <end position="31"/>
    </location>
</feature>
<feature type="region of interest" description="Disordered" evidence="1">
    <location>
        <begin position="74"/>
        <end position="98"/>
    </location>
</feature>
<evidence type="ECO:0000256" key="1">
    <source>
        <dbReference type="SAM" id="MobiDB-lite"/>
    </source>
</evidence>
<name>S9NXU0_CYSF2</name>
<dbReference type="AlphaFoldDB" id="S9NXU0"/>
<sequence>MDGGGGSRRAHRESLGETTEAEKGCPGDRRRTGGGATLLKPEHPCAAEWWTAGVCSRRSPAVLDASAPWMPARAESHPMAAHSTTIRREISSNEDGASVIRRPRFEPFPSAPLSQRFHAHPAWCPRPLRVPSGQAARPLP</sequence>
<keyword evidence="3" id="KW-1185">Reference proteome</keyword>
<gene>
    <name evidence="2" type="ORF">D187_009287</name>
</gene>
<evidence type="ECO:0000313" key="3">
    <source>
        <dbReference type="Proteomes" id="UP000011682"/>
    </source>
</evidence>
<reference evidence="2" key="1">
    <citation type="submission" date="2013-05" db="EMBL/GenBank/DDBJ databases">
        <title>Genome assembly of Cystobacter fuscus DSM 2262.</title>
        <authorList>
            <person name="Sharma G."/>
            <person name="Khatri I."/>
            <person name="Kaur C."/>
            <person name="Mayilraj S."/>
            <person name="Subramanian S."/>
        </authorList>
    </citation>
    <scope>NUCLEOTIDE SEQUENCE [LARGE SCALE GENOMIC DNA]</scope>
    <source>
        <strain evidence="2">DSM 2262</strain>
    </source>
</reference>
<dbReference type="Proteomes" id="UP000011682">
    <property type="component" value="Unassembled WGS sequence"/>
</dbReference>
<dbReference type="EMBL" id="ANAH02000071">
    <property type="protein sequence ID" value="EPX55676.1"/>
    <property type="molecule type" value="Genomic_DNA"/>
</dbReference>
<accession>S9NXU0</accession>
<comment type="caution">
    <text evidence="2">The sequence shown here is derived from an EMBL/GenBank/DDBJ whole genome shotgun (WGS) entry which is preliminary data.</text>
</comment>
<organism evidence="2 3">
    <name type="scientific">Cystobacter fuscus (strain ATCC 25194 / DSM 2262 / NBRC 100088 / M29)</name>
    <dbReference type="NCBI Taxonomy" id="1242864"/>
    <lineage>
        <taxon>Bacteria</taxon>
        <taxon>Pseudomonadati</taxon>
        <taxon>Myxococcota</taxon>
        <taxon>Myxococcia</taxon>
        <taxon>Myxococcales</taxon>
        <taxon>Cystobacterineae</taxon>
        <taxon>Archangiaceae</taxon>
        <taxon>Cystobacter</taxon>
    </lineage>
</organism>
<proteinExistence type="predicted"/>
<feature type="region of interest" description="Disordered" evidence="1">
    <location>
        <begin position="1"/>
        <end position="40"/>
    </location>
</feature>
<protein>
    <submittedName>
        <fullName evidence="2">Uncharacterized protein</fullName>
    </submittedName>
</protein>